<feature type="domain" description="PNPLA" evidence="4">
    <location>
        <begin position="5"/>
        <end position="196"/>
    </location>
</feature>
<dbReference type="CDD" id="cd07199">
    <property type="entry name" value="Pat17_PNPLA8_PNPLA9_like"/>
    <property type="match status" value="1"/>
</dbReference>
<evidence type="ECO:0000259" key="4">
    <source>
        <dbReference type="PROSITE" id="PS51635"/>
    </source>
</evidence>
<feature type="active site" description="Proton acceptor" evidence="3">
    <location>
        <position position="183"/>
    </location>
</feature>
<evidence type="ECO:0000256" key="3">
    <source>
        <dbReference type="PROSITE-ProRule" id="PRU01161"/>
    </source>
</evidence>
<dbReference type="InterPro" id="IPR002641">
    <property type="entry name" value="PNPLA_dom"/>
</dbReference>
<reference evidence="6" key="1">
    <citation type="journal article" date="2019" name="Int. J. Syst. Evol. Microbiol.">
        <title>The Global Catalogue of Microorganisms (GCM) 10K type strain sequencing project: providing services to taxonomists for standard genome sequencing and annotation.</title>
        <authorList>
            <consortium name="The Broad Institute Genomics Platform"/>
            <consortium name="The Broad Institute Genome Sequencing Center for Infectious Disease"/>
            <person name="Wu L."/>
            <person name="Ma J."/>
        </authorList>
    </citation>
    <scope>NUCLEOTIDE SEQUENCE [LARGE SCALE GENOMIC DNA]</scope>
    <source>
        <strain evidence="6">CGMCC 1.12766</strain>
    </source>
</reference>
<dbReference type="PROSITE" id="PS51635">
    <property type="entry name" value="PNPLA"/>
    <property type="match status" value="1"/>
</dbReference>
<dbReference type="Gene3D" id="3.40.1090.10">
    <property type="entry name" value="Cytosolic phospholipase A2 catalytic domain"/>
    <property type="match status" value="1"/>
</dbReference>
<dbReference type="SUPFAM" id="SSF52151">
    <property type="entry name" value="FabD/lysophospholipase-like"/>
    <property type="match status" value="1"/>
</dbReference>
<comment type="caution">
    <text evidence="5">The sequence shown here is derived from an EMBL/GenBank/DDBJ whole genome shotgun (WGS) entry which is preliminary data.</text>
</comment>
<keyword evidence="3" id="KW-0442">Lipid degradation</keyword>
<dbReference type="PANTHER" id="PTHR32176">
    <property type="entry name" value="XYLOSE ISOMERASE"/>
    <property type="match status" value="1"/>
</dbReference>
<comment type="similarity">
    <text evidence="1">Belongs to the patatin family.</text>
</comment>
<dbReference type="EMBL" id="BMFS01000010">
    <property type="protein sequence ID" value="GGH05103.1"/>
    <property type="molecule type" value="Genomic_DNA"/>
</dbReference>
<evidence type="ECO:0000313" key="5">
    <source>
        <dbReference type="EMBL" id="GGH05103.1"/>
    </source>
</evidence>
<organism evidence="5 6">
    <name type="scientific">Glycocaulis albus</name>
    <dbReference type="NCBI Taxonomy" id="1382801"/>
    <lineage>
        <taxon>Bacteria</taxon>
        <taxon>Pseudomonadati</taxon>
        <taxon>Pseudomonadota</taxon>
        <taxon>Alphaproteobacteria</taxon>
        <taxon>Maricaulales</taxon>
        <taxon>Maricaulaceae</taxon>
        <taxon>Glycocaulis</taxon>
    </lineage>
</organism>
<keyword evidence="2 3" id="KW-0443">Lipid metabolism</keyword>
<evidence type="ECO:0000256" key="1">
    <source>
        <dbReference type="ARBA" id="ARBA00010240"/>
    </source>
</evidence>
<feature type="short sequence motif" description="DGA/G" evidence="3">
    <location>
        <begin position="183"/>
        <end position="185"/>
    </location>
</feature>
<feature type="short sequence motif" description="GXSXG" evidence="3">
    <location>
        <begin position="41"/>
        <end position="45"/>
    </location>
</feature>
<feature type="active site" description="Nucleophile" evidence="3">
    <location>
        <position position="43"/>
    </location>
</feature>
<feature type="short sequence motif" description="GXGXXG" evidence="3">
    <location>
        <begin position="9"/>
        <end position="14"/>
    </location>
</feature>
<name>A0ABQ1XWE4_9PROT</name>
<dbReference type="Proteomes" id="UP000648722">
    <property type="component" value="Unassembled WGS sequence"/>
</dbReference>
<gene>
    <name evidence="5" type="ORF">GCM10007420_21950</name>
</gene>
<evidence type="ECO:0000313" key="6">
    <source>
        <dbReference type="Proteomes" id="UP000648722"/>
    </source>
</evidence>
<evidence type="ECO:0000256" key="2">
    <source>
        <dbReference type="ARBA" id="ARBA00023098"/>
    </source>
</evidence>
<accession>A0ABQ1XWE4</accession>
<dbReference type="Pfam" id="PF01734">
    <property type="entry name" value="Patatin"/>
    <property type="match status" value="1"/>
</dbReference>
<keyword evidence="6" id="KW-1185">Reference proteome</keyword>
<dbReference type="NCBIfam" id="NF041079">
    <property type="entry name" value="CBASS_lipase"/>
    <property type="match status" value="1"/>
</dbReference>
<dbReference type="InterPro" id="IPR016035">
    <property type="entry name" value="Acyl_Trfase/lysoPLipase"/>
</dbReference>
<protein>
    <submittedName>
        <fullName evidence="5">Patatin</fullName>
    </submittedName>
</protein>
<proteinExistence type="inferred from homology"/>
<dbReference type="PANTHER" id="PTHR32176:SF92">
    <property type="entry name" value="XYLOSE ISOMERASE"/>
    <property type="match status" value="1"/>
</dbReference>
<sequence length="328" mass="35865">MRRILSIDGGGIRGVFPASFLAALESDLDAPLGQYFDLISGTSTGGIIAIGLAMGMSAKDILELYETEGAGIFYQDSNGVTAWAGKKFRAARWLAWGAKYPTERLRTALEGILGEKRIGDARTRLMIPSWHRQTKTVYVYKTAHHERLQTDYRDLAVDAALATAAAPTFFKEHITANDVGLVDGGLWANNPVGYAVAEAVGVLKWPADELKVLSVSCLQDIGKTKSSYSARTMVTKTADFFMAGQSHGSLGLAHILTGDPHERKAIWRICQPAPDGDFTLDDTSRIRDLKDRGFVEARQQKPILAPHFFTEPAEAFVPVHKLEGDDRA</sequence>
<keyword evidence="3" id="KW-0378">Hydrolase</keyword>